<dbReference type="EMBL" id="CAMXCT020002658">
    <property type="protein sequence ID" value="CAL1152988.1"/>
    <property type="molecule type" value="Genomic_DNA"/>
</dbReference>
<accession>A0A9P1CXP0</accession>
<evidence type="ECO:0000313" key="3">
    <source>
        <dbReference type="EMBL" id="CAL4786925.1"/>
    </source>
</evidence>
<proteinExistence type="predicted"/>
<dbReference type="EMBL" id="CAMXCT030002658">
    <property type="protein sequence ID" value="CAL4786925.1"/>
    <property type="molecule type" value="Genomic_DNA"/>
</dbReference>
<evidence type="ECO:0000313" key="1">
    <source>
        <dbReference type="EMBL" id="CAI3999613.1"/>
    </source>
</evidence>
<organism evidence="1">
    <name type="scientific">Cladocopium goreaui</name>
    <dbReference type="NCBI Taxonomy" id="2562237"/>
    <lineage>
        <taxon>Eukaryota</taxon>
        <taxon>Sar</taxon>
        <taxon>Alveolata</taxon>
        <taxon>Dinophyceae</taxon>
        <taxon>Suessiales</taxon>
        <taxon>Symbiodiniaceae</taxon>
        <taxon>Cladocopium</taxon>
    </lineage>
</organism>
<dbReference type="OrthoDB" id="448923at2759"/>
<dbReference type="Proteomes" id="UP001152797">
    <property type="component" value="Unassembled WGS sequence"/>
</dbReference>
<comment type="caution">
    <text evidence="1">The sequence shown here is derived from an EMBL/GenBank/DDBJ whole genome shotgun (WGS) entry which is preliminary data.</text>
</comment>
<dbReference type="AlphaFoldDB" id="A0A9P1CXP0"/>
<reference evidence="1" key="1">
    <citation type="submission" date="2022-10" db="EMBL/GenBank/DDBJ databases">
        <authorList>
            <person name="Chen Y."/>
            <person name="Dougan E. K."/>
            <person name="Chan C."/>
            <person name="Rhodes N."/>
            <person name="Thang M."/>
        </authorList>
    </citation>
    <scope>NUCLEOTIDE SEQUENCE</scope>
</reference>
<sequence length="350" mass="39549">MGDYTAANLLSSRFGTGDTTGTDFEGLPDLRPSYDSFFSADSDAQRGGRQKAVQLNGAMTALEVLQEVPLEEALHTDVRSSARRSPKVALEWEELPAGQAWFWLRRLLQSTSCSAERPCDLATRHNRAAALGKRRSQGSKPKKSHAELLAAGFSVEQAAYYSQSYEKAKQRQQWLHAWDAARPCLLNGGAIDGNCAEIDLLATFLCRAQPLLAFRTEWCIWATEEKLAGRIDFAACRLQTYKYENPWHALAEPLEHLPEAQGVKYHLQLNIYRFILDKYYGHIVSSMLVVCLHPELQDGHWADVVPAMPAEICAIMQVRRDEVRRQCFWLHPVHCSESCYRIRCLPPLGR</sequence>
<protein>
    <submittedName>
        <fullName evidence="3">F-box domain-containing protein</fullName>
    </submittedName>
</protein>
<evidence type="ECO:0000313" key="4">
    <source>
        <dbReference type="Proteomes" id="UP001152797"/>
    </source>
</evidence>
<name>A0A9P1CXP0_9DINO</name>
<keyword evidence="4" id="KW-1185">Reference proteome</keyword>
<reference evidence="2" key="2">
    <citation type="submission" date="2024-04" db="EMBL/GenBank/DDBJ databases">
        <authorList>
            <person name="Chen Y."/>
            <person name="Shah S."/>
            <person name="Dougan E. K."/>
            <person name="Thang M."/>
            <person name="Chan C."/>
        </authorList>
    </citation>
    <scope>NUCLEOTIDE SEQUENCE [LARGE SCALE GENOMIC DNA]</scope>
</reference>
<dbReference type="EMBL" id="CAMXCT010002658">
    <property type="protein sequence ID" value="CAI3999613.1"/>
    <property type="molecule type" value="Genomic_DNA"/>
</dbReference>
<gene>
    <name evidence="1" type="ORF">C1SCF055_LOCUS25797</name>
</gene>
<evidence type="ECO:0000313" key="2">
    <source>
        <dbReference type="EMBL" id="CAL1152988.1"/>
    </source>
</evidence>